<evidence type="ECO:0000313" key="3">
    <source>
        <dbReference type="Proteomes" id="UP000001746"/>
    </source>
</evidence>
<dbReference type="RefSeq" id="WP_012807533.1">
    <property type="nucleotide sequence ID" value="NC_013201.1"/>
</dbReference>
<organism evidence="2 3">
    <name type="scientific">Halomicrobium mukohataei (strain ATCC 700874 / DSM 12286 / JCM 9738 / NCIMB 13541)</name>
    <name type="common">Haloarcula mukohataei</name>
    <dbReference type="NCBI Taxonomy" id="485914"/>
    <lineage>
        <taxon>Archaea</taxon>
        <taxon>Methanobacteriati</taxon>
        <taxon>Methanobacteriota</taxon>
        <taxon>Stenosarchaea group</taxon>
        <taxon>Halobacteria</taxon>
        <taxon>Halobacteriales</taxon>
        <taxon>Haloarculaceae</taxon>
        <taxon>Halomicrobium</taxon>
    </lineage>
</organism>
<name>C7P561_HALMD</name>
<dbReference type="KEGG" id="hmu:Hmuk_3370"/>
<dbReference type="AlphaFoldDB" id="C7P561"/>
<keyword evidence="1" id="KW-0812">Transmembrane</keyword>
<geneLocation type="plasmid" evidence="2 3">
    <name>pHmuk01</name>
</geneLocation>
<feature type="transmembrane region" description="Helical" evidence="1">
    <location>
        <begin position="13"/>
        <end position="38"/>
    </location>
</feature>
<dbReference type="GeneID" id="79318160"/>
<dbReference type="Proteomes" id="UP000001746">
    <property type="component" value="Plasmid pHmuk01"/>
</dbReference>
<evidence type="ECO:0000256" key="1">
    <source>
        <dbReference type="SAM" id="Phobius"/>
    </source>
</evidence>
<keyword evidence="2" id="KW-0614">Plasmid</keyword>
<protein>
    <submittedName>
        <fullName evidence="2">Uncharacterized protein</fullName>
    </submittedName>
</protein>
<reference evidence="3" key="1">
    <citation type="journal article" date="2009" name="Stand. Genomic Sci.">
        <title>Complete genome sequence of Halomicrobium mukohataei type strain (arg-2).</title>
        <authorList>
            <person name="Tindall B.J."/>
            <person name="Schneider S."/>
            <person name="Lapidus A."/>
            <person name="Copeland A."/>
            <person name="Glavina Del Rio T."/>
            <person name="Nolan M."/>
            <person name="Lucas S."/>
            <person name="Chen F."/>
            <person name="Tice H."/>
            <person name="Cheng J.F."/>
            <person name="Saunders E."/>
            <person name="Bruce D."/>
            <person name="Goodwin L."/>
            <person name="Pitluck S."/>
            <person name="Mikhailova N."/>
            <person name="Pati A."/>
            <person name="Ivanova N."/>
            <person name="Mavrommatis K."/>
            <person name="Chen A."/>
            <person name="Palaniappan K."/>
            <person name="Chain P."/>
            <person name="Land M."/>
            <person name="Hauser L."/>
            <person name="Chang Y.J."/>
            <person name="Jeffries C.D."/>
            <person name="Brettin T."/>
            <person name="Han C."/>
            <person name="Rohde M."/>
            <person name="Goker M."/>
            <person name="Bristow J."/>
            <person name="Eisen J.A."/>
            <person name="Markowitz V."/>
            <person name="Hugenholtz P."/>
            <person name="Klenk H.P."/>
            <person name="Kyrpides N.C."/>
            <person name="Detter J.C."/>
        </authorList>
    </citation>
    <scope>NUCLEOTIDE SEQUENCE [LARGE SCALE GENOMIC DNA]</scope>
    <source>
        <strain evidence="3">ATCC 700874 / DSM 12286 / JCM 9738 / NCIMB 13541</strain>
        <plasmid evidence="3">Plasmid pHmuk01</plasmid>
    </source>
</reference>
<gene>
    <name evidence="2" type="ordered locus">Hmuk_3370</name>
</gene>
<dbReference type="HOGENOM" id="CLU_3263692_0_0_2"/>
<dbReference type="EMBL" id="CP001689">
    <property type="protein sequence ID" value="ACV49456.1"/>
    <property type="molecule type" value="Genomic_DNA"/>
</dbReference>
<evidence type="ECO:0000313" key="2">
    <source>
        <dbReference type="EMBL" id="ACV49456.1"/>
    </source>
</evidence>
<keyword evidence="1" id="KW-1133">Transmembrane helix</keyword>
<proteinExistence type="predicted"/>
<sequence length="41" mass="4439">MSDTGTGEQSMPWFLKMIILVAILVVLFIVAIDLLTFAGAL</sequence>
<keyword evidence="1" id="KW-0472">Membrane</keyword>
<accession>C7P561</accession>
<keyword evidence="3" id="KW-1185">Reference proteome</keyword>